<proteinExistence type="predicted"/>
<protein>
    <submittedName>
        <fullName evidence="1">Uncharacterized protein</fullName>
    </submittedName>
</protein>
<organism evidence="1 2">
    <name type="scientific">Pholiota conissans</name>
    <dbReference type="NCBI Taxonomy" id="109636"/>
    <lineage>
        <taxon>Eukaryota</taxon>
        <taxon>Fungi</taxon>
        <taxon>Dikarya</taxon>
        <taxon>Basidiomycota</taxon>
        <taxon>Agaricomycotina</taxon>
        <taxon>Agaricomycetes</taxon>
        <taxon>Agaricomycetidae</taxon>
        <taxon>Agaricales</taxon>
        <taxon>Agaricineae</taxon>
        <taxon>Strophariaceae</taxon>
        <taxon>Pholiota</taxon>
    </lineage>
</organism>
<keyword evidence="2" id="KW-1185">Reference proteome</keyword>
<sequence>MIDERTSQQHASVQIRMDDIGIPISSNLVAMSDAHFGRGRPGWNGRGGLGSGMELVLVNACMRRWQCESRIRNLDLWMEEEAKRGVMTETQGRRAGGRREAKPYLGTLAGHQRVALHNTHYVCTSSKTITGQLLASTTRPFFETTRWVTWRWECEGEASKGRWDGGRGADKDGIEGDGIQKLKSRREECEDGGAREKGCGWYGKGGHFAEQKEEGGGASLHTIELADRMRGRYRGFDAMTHGGDNVDLDLCDVDGVCAVVDRQDCV</sequence>
<evidence type="ECO:0000313" key="2">
    <source>
        <dbReference type="Proteomes" id="UP000807469"/>
    </source>
</evidence>
<name>A0A9P5YPR7_9AGAR</name>
<dbReference type="AlphaFoldDB" id="A0A9P5YPR7"/>
<evidence type="ECO:0000313" key="1">
    <source>
        <dbReference type="EMBL" id="KAF9473157.1"/>
    </source>
</evidence>
<reference evidence="1" key="1">
    <citation type="submission" date="2020-11" db="EMBL/GenBank/DDBJ databases">
        <authorList>
            <consortium name="DOE Joint Genome Institute"/>
            <person name="Ahrendt S."/>
            <person name="Riley R."/>
            <person name="Andreopoulos W."/>
            <person name="Labutti K."/>
            <person name="Pangilinan J."/>
            <person name="Ruiz-Duenas F.J."/>
            <person name="Barrasa J.M."/>
            <person name="Sanchez-Garcia M."/>
            <person name="Camarero S."/>
            <person name="Miyauchi S."/>
            <person name="Serrano A."/>
            <person name="Linde D."/>
            <person name="Babiker R."/>
            <person name="Drula E."/>
            <person name="Ayuso-Fernandez I."/>
            <person name="Pacheco R."/>
            <person name="Padilla G."/>
            <person name="Ferreira P."/>
            <person name="Barriuso J."/>
            <person name="Kellner H."/>
            <person name="Castanera R."/>
            <person name="Alfaro M."/>
            <person name="Ramirez L."/>
            <person name="Pisabarro A.G."/>
            <person name="Kuo A."/>
            <person name="Tritt A."/>
            <person name="Lipzen A."/>
            <person name="He G."/>
            <person name="Yan M."/>
            <person name="Ng V."/>
            <person name="Cullen D."/>
            <person name="Martin F."/>
            <person name="Rosso M.-N."/>
            <person name="Henrissat B."/>
            <person name="Hibbett D."/>
            <person name="Martinez A.T."/>
            <person name="Grigoriev I.V."/>
        </authorList>
    </citation>
    <scope>NUCLEOTIDE SEQUENCE</scope>
    <source>
        <strain evidence="1">CIRM-BRFM 674</strain>
    </source>
</reference>
<comment type="caution">
    <text evidence="1">The sequence shown here is derived from an EMBL/GenBank/DDBJ whole genome shotgun (WGS) entry which is preliminary data.</text>
</comment>
<dbReference type="Proteomes" id="UP000807469">
    <property type="component" value="Unassembled WGS sequence"/>
</dbReference>
<accession>A0A9P5YPR7</accession>
<gene>
    <name evidence="1" type="ORF">BDN70DRAFT_925312</name>
</gene>
<dbReference type="EMBL" id="MU155466">
    <property type="protein sequence ID" value="KAF9473157.1"/>
    <property type="molecule type" value="Genomic_DNA"/>
</dbReference>